<keyword evidence="4" id="KW-0963">Cytoplasm</keyword>
<evidence type="ECO:0000256" key="9">
    <source>
        <dbReference type="ARBA" id="ARBA00045321"/>
    </source>
</evidence>
<evidence type="ECO:0000256" key="2">
    <source>
        <dbReference type="ARBA" id="ARBA00010500"/>
    </source>
</evidence>
<dbReference type="STRING" id="6184.A0A430QQB1"/>
<dbReference type="GO" id="GO:0005930">
    <property type="term" value="C:axoneme"/>
    <property type="evidence" value="ECO:0007669"/>
    <property type="project" value="UniProtKB-SubCell"/>
</dbReference>
<evidence type="ECO:0000313" key="10">
    <source>
        <dbReference type="EMBL" id="RTG89888.1"/>
    </source>
</evidence>
<dbReference type="GO" id="GO:0030030">
    <property type="term" value="P:cell projection organization"/>
    <property type="evidence" value="ECO:0007669"/>
    <property type="project" value="UniProtKB-KW"/>
</dbReference>
<keyword evidence="7" id="KW-0206">Cytoskeleton</keyword>
<dbReference type="Pfam" id="PF12018">
    <property type="entry name" value="FAP206"/>
    <property type="match status" value="1"/>
</dbReference>
<organism evidence="10 11">
    <name type="scientific">Schistosoma bovis</name>
    <name type="common">Blood fluke</name>
    <dbReference type="NCBI Taxonomy" id="6184"/>
    <lineage>
        <taxon>Eukaryota</taxon>
        <taxon>Metazoa</taxon>
        <taxon>Spiralia</taxon>
        <taxon>Lophotrochozoa</taxon>
        <taxon>Platyhelminthes</taxon>
        <taxon>Trematoda</taxon>
        <taxon>Digenea</taxon>
        <taxon>Strigeidida</taxon>
        <taxon>Schistosomatoidea</taxon>
        <taxon>Schistosomatidae</taxon>
        <taxon>Schistosoma</taxon>
    </lineage>
</organism>
<evidence type="ECO:0000256" key="4">
    <source>
        <dbReference type="ARBA" id="ARBA00022490"/>
    </source>
</evidence>
<dbReference type="Proteomes" id="UP000290809">
    <property type="component" value="Unassembled WGS sequence"/>
</dbReference>
<gene>
    <name evidence="10" type="ORF">DC041_0003742</name>
</gene>
<accession>A0A430QQB1</accession>
<evidence type="ECO:0000256" key="6">
    <source>
        <dbReference type="ARBA" id="ARBA00023069"/>
    </source>
</evidence>
<comment type="subcellular location">
    <subcellularLocation>
        <location evidence="1">Cytoplasm</location>
        <location evidence="1">Cytoskeleton</location>
        <location evidence="1">Cilium axoneme</location>
    </subcellularLocation>
</comment>
<keyword evidence="8" id="KW-0966">Cell projection</keyword>
<reference evidence="10 11" key="1">
    <citation type="journal article" date="2019" name="PLoS Pathog.">
        <title>Genome sequence of the bovine parasite Schistosoma bovis Tanzania.</title>
        <authorList>
            <person name="Oey H."/>
            <person name="Zakrzewski M."/>
            <person name="Gobert G."/>
            <person name="Gravermann K."/>
            <person name="Stoye J."/>
            <person name="Jones M."/>
            <person name="Mcmanus D."/>
            <person name="Krause L."/>
        </authorList>
    </citation>
    <scope>NUCLEOTIDE SEQUENCE [LARGE SCALE GENOMIC DNA]</scope>
    <source>
        <strain evidence="10 11">TAN1997</strain>
    </source>
</reference>
<protein>
    <recommendedName>
        <fullName evidence="3">Cilia- and flagella-associated protein 206</fullName>
    </recommendedName>
</protein>
<dbReference type="PANTHER" id="PTHR21442">
    <property type="entry name" value="CILIA- AND FLAGELLA-ASSOCIATED PROTEIN 206"/>
    <property type="match status" value="1"/>
</dbReference>
<evidence type="ECO:0000256" key="1">
    <source>
        <dbReference type="ARBA" id="ARBA00004430"/>
    </source>
</evidence>
<evidence type="ECO:0000256" key="7">
    <source>
        <dbReference type="ARBA" id="ARBA00023212"/>
    </source>
</evidence>
<comment type="caution">
    <text evidence="10">The sequence shown here is derived from an EMBL/GenBank/DDBJ whole genome shotgun (WGS) entry which is preliminary data.</text>
</comment>
<evidence type="ECO:0000256" key="5">
    <source>
        <dbReference type="ARBA" id="ARBA00022794"/>
    </source>
</evidence>
<comment type="similarity">
    <text evidence="2">Belongs to the CFAP206 family.</text>
</comment>
<dbReference type="GO" id="GO:0003356">
    <property type="term" value="P:regulation of cilium beat frequency"/>
    <property type="evidence" value="ECO:0007669"/>
    <property type="project" value="TreeGrafter"/>
</dbReference>
<dbReference type="InterPro" id="IPR021897">
    <property type="entry name" value="FAP206"/>
</dbReference>
<dbReference type="GO" id="GO:0036064">
    <property type="term" value="C:ciliary basal body"/>
    <property type="evidence" value="ECO:0007669"/>
    <property type="project" value="TreeGrafter"/>
</dbReference>
<keyword evidence="5" id="KW-0970">Cilium biogenesis/degradation</keyword>
<evidence type="ECO:0000256" key="8">
    <source>
        <dbReference type="ARBA" id="ARBA00023273"/>
    </source>
</evidence>
<name>A0A430QQB1_SCHBO</name>
<evidence type="ECO:0000256" key="3">
    <source>
        <dbReference type="ARBA" id="ARBA00021602"/>
    </source>
</evidence>
<keyword evidence="6" id="KW-0969">Cilium</keyword>
<sequence>MTNVQAESVITRIIKQIIQQCISRGHDVSETLVAFIVKAVVLDPASGFLPDKPLDSEDIKKLIELCVNRVTDQESPSVDTIKMQVFFEINHLKKDEFLNEHHRVLEKRLEPVLREVIESRAKLREELEATYQNIISALLLRSGLGSPTNMDVIRETTAPLFSRLLAALQSIFPQTDIASFLSANANQKRKQLYEFTGLVTGIRLYNKDCNKGGAGIDDLPHLLSEGVPITLETVNEEIKKSDELAAIYTSLFLKLSTIDPTTDVKALIKSAKEMDITPEHLRASVVNARQYGKFLRIIECELNQMLKDIEKIIDSFKSCMKKLHILISDRPAVPSNEVYPGFLQLANYWTSFQDEMVFLSVLTSTLNTLQTYFVGRQLKWTKEQMYNFISDKEVIFDEDRKHHDRLSEEYCGGHQCVFPHSSSEEINLNIEYEGFCIWSLVRYQGLLVPADIHMGVLLLPPDNKMYAFSTPEAAKEFVMETEKNLLTKSNNEYMISVKLEVTVWMDWFRDLKHIKMTYDIKNNPLPFLFQNGQFHENTSPKVDCGVQTVVHPIETYIDKNYYWNEWELRKNALKLVNLRKKATASVQTILSNWRRDNATQVYPMKETSTATKKDGYTQVPRPSVFIHGLRGCGAIGSAPNATNVVNNQANWTTLYRETTATTVDLTIPVEQQLLGNLQKVTVGHNV</sequence>
<evidence type="ECO:0000313" key="11">
    <source>
        <dbReference type="Proteomes" id="UP000290809"/>
    </source>
</evidence>
<keyword evidence="11" id="KW-1185">Reference proteome</keyword>
<comment type="function">
    <text evidence="9">Essential for sperm motility and is involved in the regulation of the beating frequency of motile cilia on the epithelial cells of the respiratory tract. Required for the establishment of radial spokes in sperm flagella.</text>
</comment>
<proteinExistence type="inferred from homology"/>
<dbReference type="PANTHER" id="PTHR21442:SF0">
    <property type="entry name" value="CILIA- AND FLAGELLA-ASSOCIATED PROTEIN 206"/>
    <property type="match status" value="1"/>
</dbReference>
<dbReference type="EMBL" id="QMKO01001476">
    <property type="protein sequence ID" value="RTG89888.1"/>
    <property type="molecule type" value="Genomic_DNA"/>
</dbReference>
<dbReference type="AlphaFoldDB" id="A0A430QQB1"/>